<gene>
    <name evidence="2" type="ORF">D3871_06730</name>
</gene>
<dbReference type="RefSeq" id="WP_119768194.1">
    <property type="nucleotide sequence ID" value="NZ_QYUO01000001.1"/>
</dbReference>
<dbReference type="Proteomes" id="UP000265955">
    <property type="component" value="Unassembled WGS sequence"/>
</dbReference>
<proteinExistence type="predicted"/>
<keyword evidence="1" id="KW-0472">Membrane</keyword>
<keyword evidence="3" id="KW-1185">Reference proteome</keyword>
<protein>
    <submittedName>
        <fullName evidence="2">Uncharacterized protein</fullName>
    </submittedName>
</protein>
<evidence type="ECO:0000256" key="1">
    <source>
        <dbReference type="SAM" id="Phobius"/>
    </source>
</evidence>
<reference evidence="3" key="1">
    <citation type="submission" date="2018-09" db="EMBL/GenBank/DDBJ databases">
        <authorList>
            <person name="Zhu H."/>
        </authorList>
    </citation>
    <scope>NUCLEOTIDE SEQUENCE [LARGE SCALE GENOMIC DNA]</scope>
    <source>
        <strain evidence="3">K1R23-30</strain>
    </source>
</reference>
<keyword evidence="1" id="KW-1133">Transmembrane helix</keyword>
<evidence type="ECO:0000313" key="2">
    <source>
        <dbReference type="EMBL" id="RJF98238.1"/>
    </source>
</evidence>
<accession>A0A3A3FUJ9</accession>
<dbReference type="AlphaFoldDB" id="A0A3A3FUJ9"/>
<organism evidence="2 3">
    <name type="scientific">Noviherbaspirillum saxi</name>
    <dbReference type="NCBI Taxonomy" id="2320863"/>
    <lineage>
        <taxon>Bacteria</taxon>
        <taxon>Pseudomonadati</taxon>
        <taxon>Pseudomonadota</taxon>
        <taxon>Betaproteobacteria</taxon>
        <taxon>Burkholderiales</taxon>
        <taxon>Oxalobacteraceae</taxon>
        <taxon>Noviherbaspirillum</taxon>
    </lineage>
</organism>
<feature type="transmembrane region" description="Helical" evidence="1">
    <location>
        <begin position="92"/>
        <end position="120"/>
    </location>
</feature>
<sequence>MNGDDQTRVKRLLFFLQYIWRLAIPFWLFRDAGCGTVEQRIANYRYNRSQRKVLPFFMWKWVGIAVCLMQLTRVLSDVMSTVSAHSTNYLCAAFFCMSAGIGFAFACIVITVLTVSYLYLTYVKR</sequence>
<feature type="transmembrane region" description="Helical" evidence="1">
    <location>
        <begin position="53"/>
        <end position="72"/>
    </location>
</feature>
<evidence type="ECO:0000313" key="3">
    <source>
        <dbReference type="Proteomes" id="UP000265955"/>
    </source>
</evidence>
<dbReference type="EMBL" id="QYUO01000001">
    <property type="protein sequence ID" value="RJF98238.1"/>
    <property type="molecule type" value="Genomic_DNA"/>
</dbReference>
<keyword evidence="1" id="KW-0812">Transmembrane</keyword>
<comment type="caution">
    <text evidence="2">The sequence shown here is derived from an EMBL/GenBank/DDBJ whole genome shotgun (WGS) entry which is preliminary data.</text>
</comment>
<name>A0A3A3FUJ9_9BURK</name>
<dbReference type="OrthoDB" id="8595329at2"/>